<reference evidence="2" key="1">
    <citation type="submission" date="2024-02" db="EMBL/GenBank/DDBJ databases">
        <authorList>
            <consortium name="ELIXIR-Norway"/>
            <consortium name="Elixir Norway"/>
        </authorList>
    </citation>
    <scope>NUCLEOTIDE SEQUENCE</scope>
</reference>
<keyword evidence="3" id="KW-1185">Reference proteome</keyword>
<dbReference type="EMBL" id="OZ019896">
    <property type="protein sequence ID" value="CAK9222984.1"/>
    <property type="molecule type" value="Genomic_DNA"/>
</dbReference>
<sequence>LAQSYLKGYAATWWRTVRQEEGKSHGYTWEFFKDRIEAEFVPKNSDYISRCKLRDL</sequence>
<dbReference type="Proteomes" id="UP001497512">
    <property type="component" value="Chromosome 4"/>
</dbReference>
<accession>A0ABP0UK91</accession>
<feature type="non-terminal residue" evidence="2">
    <location>
        <position position="56"/>
    </location>
</feature>
<proteinExistence type="predicted"/>
<evidence type="ECO:0000259" key="1">
    <source>
        <dbReference type="Pfam" id="PF03732"/>
    </source>
</evidence>
<organism evidence="2 3">
    <name type="scientific">Sphagnum troendelagicum</name>
    <dbReference type="NCBI Taxonomy" id="128251"/>
    <lineage>
        <taxon>Eukaryota</taxon>
        <taxon>Viridiplantae</taxon>
        <taxon>Streptophyta</taxon>
        <taxon>Embryophyta</taxon>
        <taxon>Bryophyta</taxon>
        <taxon>Sphagnophytina</taxon>
        <taxon>Sphagnopsida</taxon>
        <taxon>Sphagnales</taxon>
        <taxon>Sphagnaceae</taxon>
        <taxon>Sphagnum</taxon>
    </lineage>
</organism>
<name>A0ABP0UK91_9BRYO</name>
<evidence type="ECO:0000313" key="2">
    <source>
        <dbReference type="EMBL" id="CAK9222984.1"/>
    </source>
</evidence>
<dbReference type="Pfam" id="PF03732">
    <property type="entry name" value="Retrotrans_gag"/>
    <property type="match status" value="1"/>
</dbReference>
<protein>
    <recommendedName>
        <fullName evidence="1">Retrotransposon gag domain-containing protein</fullName>
    </recommendedName>
</protein>
<gene>
    <name evidence="2" type="ORF">CSSPTR1EN2_LOCUS16603</name>
</gene>
<dbReference type="InterPro" id="IPR005162">
    <property type="entry name" value="Retrotrans_gag_dom"/>
</dbReference>
<evidence type="ECO:0000313" key="3">
    <source>
        <dbReference type="Proteomes" id="UP001497512"/>
    </source>
</evidence>
<feature type="domain" description="Retrotransposon gag" evidence="1">
    <location>
        <begin position="1"/>
        <end position="56"/>
    </location>
</feature>
<feature type="non-terminal residue" evidence="2">
    <location>
        <position position="1"/>
    </location>
</feature>